<dbReference type="OrthoDB" id="46913at2759"/>
<dbReference type="PANTHER" id="PTHR13547">
    <property type="match status" value="1"/>
</dbReference>
<dbReference type="CDD" id="cd18718">
    <property type="entry name" value="PIN_PRORP"/>
    <property type="match status" value="1"/>
</dbReference>
<dbReference type="OMA" id="RKWQWSH"/>
<keyword evidence="6" id="KW-0809">Transit peptide</keyword>
<dbReference type="AlphaFoldDB" id="E9FX67"/>
<feature type="domain" description="PRORP" evidence="8">
    <location>
        <begin position="96"/>
        <end position="319"/>
    </location>
</feature>
<proteinExistence type="inferred from homology"/>
<organism evidence="9 10">
    <name type="scientific">Daphnia pulex</name>
    <name type="common">Water flea</name>
    <dbReference type="NCBI Taxonomy" id="6669"/>
    <lineage>
        <taxon>Eukaryota</taxon>
        <taxon>Metazoa</taxon>
        <taxon>Ecdysozoa</taxon>
        <taxon>Arthropoda</taxon>
        <taxon>Crustacea</taxon>
        <taxon>Branchiopoda</taxon>
        <taxon>Diplostraca</taxon>
        <taxon>Cladocera</taxon>
        <taxon>Anomopoda</taxon>
        <taxon>Daphniidae</taxon>
        <taxon>Daphnia</taxon>
    </lineage>
</organism>
<protein>
    <recommendedName>
        <fullName evidence="8">PRORP domain-containing protein</fullName>
    </recommendedName>
</protein>
<dbReference type="Gene3D" id="3.40.50.11980">
    <property type="match status" value="1"/>
</dbReference>
<evidence type="ECO:0000256" key="6">
    <source>
        <dbReference type="ARBA" id="ARBA00022946"/>
    </source>
</evidence>
<evidence type="ECO:0000313" key="10">
    <source>
        <dbReference type="Proteomes" id="UP000000305"/>
    </source>
</evidence>
<dbReference type="InParanoid" id="E9FX67"/>
<dbReference type="InterPro" id="IPR031595">
    <property type="entry name" value="PRORP_C"/>
</dbReference>
<dbReference type="KEGG" id="dpx:DAPPUDRAFT_42022"/>
<dbReference type="GO" id="GO:0046872">
    <property type="term" value="F:metal ion binding"/>
    <property type="evidence" value="ECO:0007669"/>
    <property type="project" value="UniProtKB-KW"/>
</dbReference>
<accession>E9FX67</accession>
<evidence type="ECO:0000256" key="4">
    <source>
        <dbReference type="ARBA" id="ARBA00022801"/>
    </source>
</evidence>
<keyword evidence="4" id="KW-0378">Hydrolase</keyword>
<dbReference type="PhylomeDB" id="E9FX67"/>
<name>E9FX67_DAPPU</name>
<dbReference type="GO" id="GO:0016787">
    <property type="term" value="F:hydrolase activity"/>
    <property type="evidence" value="ECO:0007669"/>
    <property type="project" value="UniProtKB-KW"/>
</dbReference>
<dbReference type="GO" id="GO:0008033">
    <property type="term" value="P:tRNA processing"/>
    <property type="evidence" value="ECO:0007669"/>
    <property type="project" value="InterPro"/>
</dbReference>
<reference evidence="9 10" key="1">
    <citation type="journal article" date="2011" name="Science">
        <title>The ecoresponsive genome of Daphnia pulex.</title>
        <authorList>
            <person name="Colbourne J.K."/>
            <person name="Pfrender M.E."/>
            <person name="Gilbert D."/>
            <person name="Thomas W.K."/>
            <person name="Tucker A."/>
            <person name="Oakley T.H."/>
            <person name="Tokishita S."/>
            <person name="Aerts A."/>
            <person name="Arnold G.J."/>
            <person name="Basu M.K."/>
            <person name="Bauer D.J."/>
            <person name="Caceres C.E."/>
            <person name="Carmel L."/>
            <person name="Casola C."/>
            <person name="Choi J.H."/>
            <person name="Detter J.C."/>
            <person name="Dong Q."/>
            <person name="Dusheyko S."/>
            <person name="Eads B.D."/>
            <person name="Frohlich T."/>
            <person name="Geiler-Samerotte K.A."/>
            <person name="Gerlach D."/>
            <person name="Hatcher P."/>
            <person name="Jogdeo S."/>
            <person name="Krijgsveld J."/>
            <person name="Kriventseva E.V."/>
            <person name="Kultz D."/>
            <person name="Laforsch C."/>
            <person name="Lindquist E."/>
            <person name="Lopez J."/>
            <person name="Manak J.R."/>
            <person name="Muller J."/>
            <person name="Pangilinan J."/>
            <person name="Patwardhan R.P."/>
            <person name="Pitluck S."/>
            <person name="Pritham E.J."/>
            <person name="Rechtsteiner A."/>
            <person name="Rho M."/>
            <person name="Rogozin I.B."/>
            <person name="Sakarya O."/>
            <person name="Salamov A."/>
            <person name="Schaack S."/>
            <person name="Shapiro H."/>
            <person name="Shiga Y."/>
            <person name="Skalitzky C."/>
            <person name="Smith Z."/>
            <person name="Souvorov A."/>
            <person name="Sung W."/>
            <person name="Tang Z."/>
            <person name="Tsuchiya D."/>
            <person name="Tu H."/>
            <person name="Vos H."/>
            <person name="Wang M."/>
            <person name="Wolf Y.I."/>
            <person name="Yamagata H."/>
            <person name="Yamada T."/>
            <person name="Ye Y."/>
            <person name="Shaw J.R."/>
            <person name="Andrews J."/>
            <person name="Crease T.J."/>
            <person name="Tang H."/>
            <person name="Lucas S.M."/>
            <person name="Robertson H.M."/>
            <person name="Bork P."/>
            <person name="Koonin E.V."/>
            <person name="Zdobnov E.M."/>
            <person name="Grigoriev I.V."/>
            <person name="Lynch M."/>
            <person name="Boore J.L."/>
        </authorList>
    </citation>
    <scope>NUCLEOTIDE SEQUENCE [LARGE SCALE GENOMIC DNA]</scope>
</reference>
<dbReference type="STRING" id="6669.E9FX67"/>
<keyword evidence="7" id="KW-0496">Mitochondrion</keyword>
<evidence type="ECO:0000256" key="5">
    <source>
        <dbReference type="ARBA" id="ARBA00022833"/>
    </source>
</evidence>
<keyword evidence="3" id="KW-0479">Metal-binding</keyword>
<dbReference type="InterPro" id="IPR033495">
    <property type="entry name" value="MRPP3_PIN_dom"/>
</dbReference>
<evidence type="ECO:0000313" key="9">
    <source>
        <dbReference type="EMBL" id="EFX88320.1"/>
    </source>
</evidence>
<gene>
    <name evidence="9" type="ORF">DAPPUDRAFT_42022</name>
</gene>
<dbReference type="EMBL" id="GL732526">
    <property type="protein sequence ID" value="EFX88320.1"/>
    <property type="molecule type" value="Genomic_DNA"/>
</dbReference>
<keyword evidence="5" id="KW-0862">Zinc</keyword>
<keyword evidence="10" id="KW-1185">Reference proteome</keyword>
<evidence type="ECO:0000259" key="8">
    <source>
        <dbReference type="Pfam" id="PF16953"/>
    </source>
</evidence>
<evidence type="ECO:0000256" key="3">
    <source>
        <dbReference type="ARBA" id="ARBA00022723"/>
    </source>
</evidence>
<dbReference type="Pfam" id="PF16953">
    <property type="entry name" value="PRORP"/>
    <property type="match status" value="1"/>
</dbReference>
<comment type="subcellular location">
    <subcellularLocation>
        <location evidence="1">Mitochondrion</location>
    </subcellularLocation>
</comment>
<dbReference type="PANTHER" id="PTHR13547:SF1">
    <property type="entry name" value="MITOCHONDRIAL RIBONUCLEASE P CATALYTIC SUBUNIT"/>
    <property type="match status" value="1"/>
</dbReference>
<evidence type="ECO:0000256" key="7">
    <source>
        <dbReference type="ARBA" id="ARBA00023128"/>
    </source>
</evidence>
<evidence type="ECO:0000256" key="1">
    <source>
        <dbReference type="ARBA" id="ARBA00004173"/>
    </source>
</evidence>
<comment type="similarity">
    <text evidence="2">Belongs to the PPR family. P subfamily.</text>
</comment>
<dbReference type="GO" id="GO:0005739">
    <property type="term" value="C:mitochondrion"/>
    <property type="evidence" value="ECO:0007669"/>
    <property type="project" value="UniProtKB-SubCell"/>
</dbReference>
<sequence>MNAIIDCLFKNDQIDTAVSWINKIIISKGKKVHDFTYEHWLRKCADQQIGYNSFFDFLVKSGVFLNTSIIQQFKDLLENRLIDPFVGHFTTVDEGTGRCRSCEKLLQNSEISDDEFADLKQGLMEKVLLGTDVYLGSKPEEIRRFQNFIQKTAPYDVVIDGLNVAHQGKQTFKYPDQALSSVVKYFTNQNLRVLVLTRKHLLRGTTLKSALVFATEDLSGDDPFLLCSAVQSSNTKFVSEDVFRDHLFRLGDFRLQNIFRRWQHKAQMQIVSFDKNGGVRFQQPRKYRTISQFSDGCWHIPYDDGTPRYSYELPATWLCLQPKTSKITK</sequence>
<dbReference type="HOGENOM" id="CLU_033070_1_0_1"/>
<evidence type="ECO:0000256" key="2">
    <source>
        <dbReference type="ARBA" id="ARBA00007626"/>
    </source>
</evidence>
<dbReference type="eggNOG" id="ENOG502QRKG">
    <property type="taxonomic scope" value="Eukaryota"/>
</dbReference>
<dbReference type="Proteomes" id="UP000000305">
    <property type="component" value="Unassembled WGS sequence"/>
</dbReference>